<keyword evidence="4 5" id="KW-0413">Isomerase</keyword>
<keyword evidence="10" id="KW-1185">Reference proteome</keyword>
<dbReference type="PANTHER" id="PTHR43811:SF19">
    <property type="entry name" value="39 KDA FK506-BINDING NUCLEAR PROTEIN"/>
    <property type="match status" value="1"/>
</dbReference>
<dbReference type="InterPro" id="IPR001179">
    <property type="entry name" value="PPIase_FKBP_dom"/>
</dbReference>
<proteinExistence type="inferred from homology"/>
<evidence type="ECO:0000259" key="8">
    <source>
        <dbReference type="PROSITE" id="PS50059"/>
    </source>
</evidence>
<reference evidence="9 10" key="1">
    <citation type="journal article" date="2011" name="Int. J. Syst. Evol. Microbiol.">
        <title>Description of Undibacterium oligocarboniphilum sp. nov., isolated from purified water, and Undibacterium pigrum strain CCUG 49012 as the type strain of Undibacterium parvum sp. nov., and emended descriptions of the genus Undibacterium and the species Undibacterium pigrum.</title>
        <authorList>
            <person name="Eder W."/>
            <person name="Wanner G."/>
            <person name="Ludwig W."/>
            <person name="Busse H.J."/>
            <person name="Ziemke-Kageler F."/>
            <person name="Lang E."/>
        </authorList>
    </citation>
    <scope>NUCLEOTIDE SEQUENCE [LARGE SCALE GENOMIC DNA]</scope>
    <source>
        <strain evidence="9 10">DSM 23061</strain>
    </source>
</reference>
<evidence type="ECO:0000313" key="10">
    <source>
        <dbReference type="Proteomes" id="UP000275663"/>
    </source>
</evidence>
<evidence type="ECO:0000256" key="3">
    <source>
        <dbReference type="ARBA" id="ARBA00023110"/>
    </source>
</evidence>
<evidence type="ECO:0000256" key="5">
    <source>
        <dbReference type="PROSITE-ProRule" id="PRU00277"/>
    </source>
</evidence>
<dbReference type="InterPro" id="IPR046357">
    <property type="entry name" value="PPIase_dom_sf"/>
</dbReference>
<evidence type="ECO:0000256" key="2">
    <source>
        <dbReference type="ARBA" id="ARBA00006577"/>
    </source>
</evidence>
<dbReference type="Pfam" id="PF00254">
    <property type="entry name" value="FKBP_C"/>
    <property type="match status" value="1"/>
</dbReference>
<keyword evidence="3 5" id="KW-0697">Rotamase</keyword>
<accession>A0A3Q9BPM6</accession>
<dbReference type="PROSITE" id="PS50059">
    <property type="entry name" value="FKBP_PPIASE"/>
    <property type="match status" value="1"/>
</dbReference>
<evidence type="ECO:0000256" key="4">
    <source>
        <dbReference type="ARBA" id="ARBA00023235"/>
    </source>
</evidence>
<dbReference type="Proteomes" id="UP000275663">
    <property type="component" value="Chromosome"/>
</dbReference>
<organism evidence="9 10">
    <name type="scientific">Undibacterium parvum</name>
    <dbReference type="NCBI Taxonomy" id="401471"/>
    <lineage>
        <taxon>Bacteria</taxon>
        <taxon>Pseudomonadati</taxon>
        <taxon>Pseudomonadota</taxon>
        <taxon>Betaproteobacteria</taxon>
        <taxon>Burkholderiales</taxon>
        <taxon>Oxalobacteraceae</taxon>
        <taxon>Undibacterium</taxon>
    </lineage>
</organism>
<feature type="signal peptide" evidence="7">
    <location>
        <begin position="1"/>
        <end position="25"/>
    </location>
</feature>
<name>A0A3Q9BPM6_9BURK</name>
<dbReference type="GO" id="GO:0003755">
    <property type="term" value="F:peptidyl-prolyl cis-trans isomerase activity"/>
    <property type="evidence" value="ECO:0007669"/>
    <property type="project" value="UniProtKB-UniRule"/>
</dbReference>
<dbReference type="PANTHER" id="PTHR43811">
    <property type="entry name" value="FKBP-TYPE PEPTIDYL-PROLYL CIS-TRANS ISOMERASE FKPA"/>
    <property type="match status" value="1"/>
</dbReference>
<dbReference type="SUPFAM" id="SSF54534">
    <property type="entry name" value="FKBP-like"/>
    <property type="match status" value="1"/>
</dbReference>
<dbReference type="Gene3D" id="3.10.50.40">
    <property type="match status" value="1"/>
</dbReference>
<feature type="chain" id="PRO_5018625057" description="Peptidyl-prolyl cis-trans isomerase" evidence="7">
    <location>
        <begin position="26"/>
        <end position="153"/>
    </location>
</feature>
<comment type="catalytic activity">
    <reaction evidence="1 5 6">
        <text>[protein]-peptidylproline (omega=180) = [protein]-peptidylproline (omega=0)</text>
        <dbReference type="Rhea" id="RHEA:16237"/>
        <dbReference type="Rhea" id="RHEA-COMP:10747"/>
        <dbReference type="Rhea" id="RHEA-COMP:10748"/>
        <dbReference type="ChEBI" id="CHEBI:83833"/>
        <dbReference type="ChEBI" id="CHEBI:83834"/>
        <dbReference type="EC" id="5.2.1.8"/>
    </reaction>
</comment>
<dbReference type="RefSeq" id="WP_126127041.1">
    <property type="nucleotide sequence ID" value="NZ_CP034464.1"/>
</dbReference>
<protein>
    <recommendedName>
        <fullName evidence="6">Peptidyl-prolyl cis-trans isomerase</fullName>
        <ecNumber evidence="6">5.2.1.8</ecNumber>
    </recommendedName>
</protein>
<evidence type="ECO:0000313" key="9">
    <source>
        <dbReference type="EMBL" id="AZP11656.1"/>
    </source>
</evidence>
<feature type="domain" description="PPIase FKBP-type" evidence="8">
    <location>
        <begin position="65"/>
        <end position="153"/>
    </location>
</feature>
<evidence type="ECO:0000256" key="1">
    <source>
        <dbReference type="ARBA" id="ARBA00000971"/>
    </source>
</evidence>
<dbReference type="EC" id="5.2.1.8" evidence="6"/>
<dbReference type="PROSITE" id="PS51257">
    <property type="entry name" value="PROKAR_LIPOPROTEIN"/>
    <property type="match status" value="1"/>
</dbReference>
<dbReference type="EMBL" id="CP034464">
    <property type="protein sequence ID" value="AZP11656.1"/>
    <property type="molecule type" value="Genomic_DNA"/>
</dbReference>
<comment type="similarity">
    <text evidence="2 6">Belongs to the FKBP-type PPIase family.</text>
</comment>
<sequence length="153" mass="15552">MKLSNSYSKLSTLVLTAALSLGLVACGGGSSTPSTPAVDTSGSAAVVALKKIDTVVGAGLFVNTNNKVTVNYTGWLYDVKAADLRGAKFDSGKYSFTLGGNVIAGWNQGIPGMQVGGKRTLIIPSSLAYGAQANGPIPPNAALVFDVELVSID</sequence>
<dbReference type="OrthoDB" id="280278at2"/>
<dbReference type="KEGG" id="upv:EJN92_06400"/>
<dbReference type="AlphaFoldDB" id="A0A3Q9BPM6"/>
<keyword evidence="7" id="KW-0732">Signal</keyword>
<gene>
    <name evidence="9" type="ORF">EJN92_06400</name>
</gene>
<evidence type="ECO:0000256" key="6">
    <source>
        <dbReference type="RuleBase" id="RU003915"/>
    </source>
</evidence>
<evidence type="ECO:0000256" key="7">
    <source>
        <dbReference type="SAM" id="SignalP"/>
    </source>
</evidence>